<feature type="compositionally biased region" description="Low complexity" evidence="1">
    <location>
        <begin position="99"/>
        <end position="115"/>
    </location>
</feature>
<feature type="region of interest" description="Disordered" evidence="1">
    <location>
        <begin position="1"/>
        <end position="31"/>
    </location>
</feature>
<dbReference type="OrthoDB" id="3065433at2759"/>
<keyword evidence="3" id="KW-1185">Reference proteome</keyword>
<name>A0A550BS07_9AGAR</name>
<feature type="compositionally biased region" description="Basic residues" evidence="1">
    <location>
        <begin position="168"/>
        <end position="179"/>
    </location>
</feature>
<feature type="region of interest" description="Disordered" evidence="1">
    <location>
        <begin position="148"/>
        <end position="186"/>
    </location>
</feature>
<gene>
    <name evidence="2" type="ORF">BD626DRAFT_528723</name>
</gene>
<dbReference type="AlphaFoldDB" id="A0A550BS07"/>
<protein>
    <submittedName>
        <fullName evidence="2">Uncharacterized protein</fullName>
    </submittedName>
</protein>
<accession>A0A550BS07</accession>
<dbReference type="Proteomes" id="UP000320762">
    <property type="component" value="Unassembled WGS sequence"/>
</dbReference>
<evidence type="ECO:0000313" key="3">
    <source>
        <dbReference type="Proteomes" id="UP000320762"/>
    </source>
</evidence>
<feature type="region of interest" description="Disordered" evidence="1">
    <location>
        <begin position="55"/>
        <end position="129"/>
    </location>
</feature>
<comment type="caution">
    <text evidence="2">The sequence shown here is derived from an EMBL/GenBank/DDBJ whole genome shotgun (WGS) entry which is preliminary data.</text>
</comment>
<feature type="region of interest" description="Disordered" evidence="1">
    <location>
        <begin position="488"/>
        <end position="509"/>
    </location>
</feature>
<proteinExistence type="predicted"/>
<reference evidence="2 3" key="1">
    <citation type="journal article" date="2019" name="New Phytol.">
        <title>Comparative genomics reveals unique wood-decay strategies and fruiting body development in the Schizophyllaceae.</title>
        <authorList>
            <person name="Almasi E."/>
            <person name="Sahu N."/>
            <person name="Krizsan K."/>
            <person name="Balint B."/>
            <person name="Kovacs G.M."/>
            <person name="Kiss B."/>
            <person name="Cseklye J."/>
            <person name="Drula E."/>
            <person name="Henrissat B."/>
            <person name="Nagy I."/>
            <person name="Chovatia M."/>
            <person name="Adam C."/>
            <person name="LaButti K."/>
            <person name="Lipzen A."/>
            <person name="Riley R."/>
            <person name="Grigoriev I.V."/>
            <person name="Nagy L.G."/>
        </authorList>
    </citation>
    <scope>NUCLEOTIDE SEQUENCE [LARGE SCALE GENOMIC DNA]</scope>
    <source>
        <strain evidence="2 3">NL-1724</strain>
    </source>
</reference>
<evidence type="ECO:0000313" key="2">
    <source>
        <dbReference type="EMBL" id="TRM55319.1"/>
    </source>
</evidence>
<dbReference type="EMBL" id="VDMD01000182">
    <property type="protein sequence ID" value="TRM55319.1"/>
    <property type="molecule type" value="Genomic_DNA"/>
</dbReference>
<sequence length="572" mass="63694">MSTWTPLDAESSPPKVKMEDEEAPGVMSASGIQVLGPQRLARAPTESMLMIRVPPLQSVQRRDHPRQPNPRASVPVRPEPLSVADVFGYTEDDDDEFVPTGMPSTPTGLSPSLSPIGRPTKRILSRSPSASSDIAIIEDFDNPFRVIFPDPVPTRRSPSPRAPSPPPKRPRGRPRKIKRVTPEPEEEPVPCINMWALVKSRPKQELTGKGRKKQTKMVTDPPVMRGTVKLSADATYDDFLALLASETIAHCDVNLLVRESLGFYFMKNNKKSGMEFPLASRSQFPTLIAKIKGIAAKDRDLTELVVTMLVPNKRKRNTSVPRWHADFSAEDDDAEPEPVFDLDALLGSAPRNIDEAIAPFISALESKYPIGGCPEHPDNHCYIWHKTGGALHFVLDGNRMKVWALAIKRKQATFDLHPLSSRFFLPKEAVNYAPPRAAALPAVGPSVATPPVPGRMPDMFPQFYGMPYAPWDMPYPSRYGRGHAAPYDMGVPPQTPRNHPREPLSSPPPPTMDLAEFCRNYDLDDGIYAALSDGRFRIGDKVKDLSELDFPGLTKCEWLRFKRVYERYSRGA</sequence>
<organism evidence="2 3">
    <name type="scientific">Schizophyllum amplum</name>
    <dbReference type="NCBI Taxonomy" id="97359"/>
    <lineage>
        <taxon>Eukaryota</taxon>
        <taxon>Fungi</taxon>
        <taxon>Dikarya</taxon>
        <taxon>Basidiomycota</taxon>
        <taxon>Agaricomycotina</taxon>
        <taxon>Agaricomycetes</taxon>
        <taxon>Agaricomycetidae</taxon>
        <taxon>Agaricales</taxon>
        <taxon>Schizophyllaceae</taxon>
        <taxon>Schizophyllum</taxon>
    </lineage>
</organism>
<evidence type="ECO:0000256" key="1">
    <source>
        <dbReference type="SAM" id="MobiDB-lite"/>
    </source>
</evidence>